<dbReference type="HOGENOM" id="CLU_041141_3_1_7"/>
<dbReference type="InterPro" id="IPR057727">
    <property type="entry name" value="WCX_dom"/>
</dbReference>
<evidence type="ECO:0000313" key="3">
    <source>
        <dbReference type="EMBL" id="ABC83689.1"/>
    </source>
</evidence>
<name>Q2IGH8_ANADE</name>
<reference evidence="3" key="1">
    <citation type="submission" date="2006-01" db="EMBL/GenBank/DDBJ databases">
        <title>Complete sequence of Anaeromyxobacter dehalogenans 2CP-C.</title>
        <authorList>
            <consortium name="US DOE Joint Genome Institute"/>
            <person name="Copeland A."/>
            <person name="Lucas S."/>
            <person name="Lapidus A."/>
            <person name="Barry K."/>
            <person name="Detter J.C."/>
            <person name="Glavina T."/>
            <person name="Hammon N."/>
            <person name="Israni S."/>
            <person name="Pitluck S."/>
            <person name="Brettin T."/>
            <person name="Bruce D."/>
            <person name="Han C."/>
            <person name="Tapia R."/>
            <person name="Gilna P."/>
            <person name="Kiss H."/>
            <person name="Schmutz J."/>
            <person name="Larimer F."/>
            <person name="Land M."/>
            <person name="Kyrpides N."/>
            <person name="Anderson I."/>
            <person name="Sanford R.A."/>
            <person name="Ritalahti K.M."/>
            <person name="Thomas H.S."/>
            <person name="Kirby J.R."/>
            <person name="Zhulin I.B."/>
            <person name="Loeffler F.E."/>
            <person name="Richardson P."/>
        </authorList>
    </citation>
    <scope>NUCLEOTIDE SEQUENCE</scope>
    <source>
        <strain evidence="3">2CP-C</strain>
    </source>
</reference>
<proteinExistence type="predicted"/>
<dbReference type="EMBL" id="CP000251">
    <property type="protein sequence ID" value="ABC83689.1"/>
    <property type="molecule type" value="Genomic_DNA"/>
</dbReference>
<organism evidence="3 4">
    <name type="scientific">Anaeromyxobacter dehalogenans (strain 2CP-C)</name>
    <dbReference type="NCBI Taxonomy" id="290397"/>
    <lineage>
        <taxon>Bacteria</taxon>
        <taxon>Pseudomonadati</taxon>
        <taxon>Myxococcota</taxon>
        <taxon>Myxococcia</taxon>
        <taxon>Myxococcales</taxon>
        <taxon>Cystobacterineae</taxon>
        <taxon>Anaeromyxobacteraceae</taxon>
        <taxon>Anaeromyxobacter</taxon>
    </lineage>
</organism>
<dbReference type="KEGG" id="ade:Adeh_3925"/>
<accession>Q2IGH8</accession>
<dbReference type="Proteomes" id="UP000001935">
    <property type="component" value="Chromosome"/>
</dbReference>
<dbReference type="Pfam" id="PF13280">
    <property type="entry name" value="WYL"/>
    <property type="match status" value="1"/>
</dbReference>
<dbReference type="RefSeq" id="WP_011422971.1">
    <property type="nucleotide sequence ID" value="NC_007760.1"/>
</dbReference>
<evidence type="ECO:0000313" key="4">
    <source>
        <dbReference type="Proteomes" id="UP000001935"/>
    </source>
</evidence>
<dbReference type="eggNOG" id="COG2378">
    <property type="taxonomic scope" value="Bacteria"/>
</dbReference>
<protein>
    <submittedName>
        <fullName evidence="3">Transcriptional regulator</fullName>
    </submittedName>
</protein>
<feature type="domain" description="WYL" evidence="1">
    <location>
        <begin position="162"/>
        <end position="229"/>
    </location>
</feature>
<dbReference type="Pfam" id="PF25583">
    <property type="entry name" value="WCX"/>
    <property type="match status" value="1"/>
</dbReference>
<gene>
    <name evidence="3" type="ordered locus">Adeh_3925</name>
</gene>
<dbReference type="AlphaFoldDB" id="Q2IGH8"/>
<dbReference type="STRING" id="290397.Adeh_3925"/>
<evidence type="ECO:0000259" key="1">
    <source>
        <dbReference type="Pfam" id="PF13280"/>
    </source>
</evidence>
<evidence type="ECO:0000259" key="2">
    <source>
        <dbReference type="Pfam" id="PF25583"/>
    </source>
</evidence>
<dbReference type="PANTHER" id="PTHR34580">
    <property type="match status" value="1"/>
</dbReference>
<dbReference type="InterPro" id="IPR026881">
    <property type="entry name" value="WYL_dom"/>
</dbReference>
<feature type="domain" description="WCX" evidence="2">
    <location>
        <begin position="262"/>
        <end position="336"/>
    </location>
</feature>
<sequence length="345" mass="38099">MPTARTRPPANRGSSAQARLLGLATFILSEPGPVSRRRIYEAFPDDYAGSPAAKEKKFSRDKRDLERLGFVLDREDVPAADDQVAYLIDARASALPPLELAPDEAAVVWTAGVSALRASDHPLRDELESALRKLLVGAKGLPPRAAATEELAAEGAPASGALLDKLVDAWERRRTVTLDYLRIATGEVVRRDVDVYGWGRRRGEWIFAGHCHLRDAERVFYLSRVCALKVDARRRDPYRVPAGFDVRRWTRQQIWDYDVHPPREAAVRFRGSLARVAGQLLPAARLSPDADGGRVARLEVRNLRGLVRQALAWGPEAELLEPAEGRAMAREMLATLAAALDGRAP</sequence>
<dbReference type="PANTHER" id="PTHR34580:SF3">
    <property type="entry name" value="PROTEIN PAFB"/>
    <property type="match status" value="1"/>
</dbReference>
<dbReference type="InterPro" id="IPR051534">
    <property type="entry name" value="CBASS_pafABC_assoc_protein"/>
</dbReference>